<comment type="caution">
    <text evidence="2">The sequence shown here is derived from an EMBL/GenBank/DDBJ whole genome shotgun (WGS) entry which is preliminary data.</text>
</comment>
<name>M2P8V5_9FIRM</name>
<gene>
    <name evidence="2" type="ORF">HMPREF9943_00829</name>
</gene>
<organism evidence="2 3">
    <name type="scientific">Eggerthia catenaformis OT 569 = DSM 20559</name>
    <dbReference type="NCBI Taxonomy" id="999415"/>
    <lineage>
        <taxon>Bacteria</taxon>
        <taxon>Bacillati</taxon>
        <taxon>Bacillota</taxon>
        <taxon>Erysipelotrichia</taxon>
        <taxon>Erysipelotrichales</taxon>
        <taxon>Coprobacillaceae</taxon>
        <taxon>Eggerthia</taxon>
    </lineage>
</organism>
<evidence type="ECO:0000313" key="2">
    <source>
        <dbReference type="EMBL" id="EMD16787.1"/>
    </source>
</evidence>
<dbReference type="OrthoDB" id="1631971at2"/>
<evidence type="ECO:0000256" key="1">
    <source>
        <dbReference type="SAM" id="Phobius"/>
    </source>
</evidence>
<sequence length="166" mass="19243">MNQTILIILIVTVLWLIFFILFMFITKRNKAKTSSFIVNNKDKAIVHLYCRKTKIDNQDISVFNPVSGENLEKIVALSSGNHFFEGIFESTEIFLGKTRNIKTEKIQFNLYLEEGHTYTVAMYSYPPKERKDYNTDSTGTDILTIPLSLYEGSDNIKAYIICYRED</sequence>
<keyword evidence="1" id="KW-0472">Membrane</keyword>
<keyword evidence="1" id="KW-1133">Transmembrane helix</keyword>
<dbReference type="eggNOG" id="ENOG5030U4Y">
    <property type="taxonomic scope" value="Bacteria"/>
</dbReference>
<dbReference type="AlphaFoldDB" id="M2P8V5"/>
<keyword evidence="3" id="KW-1185">Reference proteome</keyword>
<evidence type="ECO:0000313" key="3">
    <source>
        <dbReference type="Proteomes" id="UP000011758"/>
    </source>
</evidence>
<accession>M2P8V5</accession>
<dbReference type="EMBL" id="AGEJ01000013">
    <property type="protein sequence ID" value="EMD16787.1"/>
    <property type="molecule type" value="Genomic_DNA"/>
</dbReference>
<protein>
    <submittedName>
        <fullName evidence="2">Uncharacterized protein</fullName>
    </submittedName>
</protein>
<proteinExistence type="predicted"/>
<dbReference type="Proteomes" id="UP000011758">
    <property type="component" value="Unassembled WGS sequence"/>
</dbReference>
<dbReference type="RefSeq" id="WP_004802323.1">
    <property type="nucleotide sequence ID" value="NZ_AUGJ01000008.1"/>
</dbReference>
<dbReference type="BioCyc" id="ECAT999415-HMP:GTTI-852-MONOMER"/>
<keyword evidence="1" id="KW-0812">Transmembrane</keyword>
<reference evidence="2 3" key="1">
    <citation type="submission" date="2013-02" db="EMBL/GenBank/DDBJ databases">
        <title>The Genome Sequence of Lactobacillus catenaformis F0143.</title>
        <authorList>
            <consortium name="The Broad Institute Genome Sequencing Platform"/>
            <person name="Earl A."/>
            <person name="Ward D."/>
            <person name="Feldgarden M."/>
            <person name="Gevers D."/>
            <person name="Izard J."/>
            <person name="Blanton J.M."/>
            <person name="Mathney J."/>
            <person name="Dewhirst F.E."/>
            <person name="Young S.K."/>
            <person name="Zeng Q."/>
            <person name="Gargeya S."/>
            <person name="Fitzgerald M."/>
            <person name="Haas B."/>
            <person name="Abouelleil A."/>
            <person name="Alvarado L."/>
            <person name="Arachchi H.M."/>
            <person name="Berlin A."/>
            <person name="Chapman S.B."/>
            <person name="Gearin G."/>
            <person name="Goldberg J."/>
            <person name="Griggs A."/>
            <person name="Gujja S."/>
            <person name="Hansen M."/>
            <person name="Heiman D."/>
            <person name="Howarth C."/>
            <person name="Larimer J."/>
            <person name="Lui A."/>
            <person name="MacDonald P.J.P."/>
            <person name="McCowen C."/>
            <person name="Montmayeur A."/>
            <person name="Murphy C."/>
            <person name="Neiman D."/>
            <person name="Pearson M."/>
            <person name="Priest M."/>
            <person name="Roberts A."/>
            <person name="Saif S."/>
            <person name="Shea T."/>
            <person name="Sisk P."/>
            <person name="Stolte C."/>
            <person name="Sykes S."/>
            <person name="Wortman J."/>
            <person name="Nusbaum C."/>
            <person name="Birren B."/>
        </authorList>
    </citation>
    <scope>NUCLEOTIDE SEQUENCE [LARGE SCALE GENOMIC DNA]</scope>
    <source>
        <strain evidence="2 3">OT 569</strain>
    </source>
</reference>
<feature type="transmembrane region" description="Helical" evidence="1">
    <location>
        <begin position="6"/>
        <end position="25"/>
    </location>
</feature>